<dbReference type="EMBL" id="DRZC01000074">
    <property type="protein sequence ID" value="HHQ80804.1"/>
    <property type="molecule type" value="Genomic_DNA"/>
</dbReference>
<evidence type="ECO:0000256" key="3">
    <source>
        <dbReference type="ARBA" id="ARBA00022723"/>
    </source>
</evidence>
<protein>
    <submittedName>
        <fullName evidence="9">4Fe-4S dicluster domain-containing protein</fullName>
    </submittedName>
</protein>
<dbReference type="PANTHER" id="PTHR43724:SF1">
    <property type="entry name" value="PYRUVATE SYNTHASE SUBUNIT PORD"/>
    <property type="match status" value="1"/>
</dbReference>
<evidence type="ECO:0000256" key="5">
    <source>
        <dbReference type="ARBA" id="ARBA00022982"/>
    </source>
</evidence>
<dbReference type="AlphaFoldDB" id="A0A7J3ZLB0"/>
<keyword evidence="7" id="KW-0411">Iron-sulfur</keyword>
<dbReference type="GO" id="GO:0046872">
    <property type="term" value="F:metal ion binding"/>
    <property type="evidence" value="ECO:0007669"/>
    <property type="project" value="UniProtKB-KW"/>
</dbReference>
<keyword evidence="3" id="KW-0479">Metal-binding</keyword>
<comment type="caution">
    <text evidence="9">The sequence shown here is derived from an EMBL/GenBank/DDBJ whole genome shotgun (WGS) entry which is preliminary data.</text>
</comment>
<dbReference type="GO" id="GO:0016625">
    <property type="term" value="F:oxidoreductase activity, acting on the aldehyde or oxo group of donors, iron-sulfur protein as acceptor"/>
    <property type="evidence" value="ECO:0007669"/>
    <property type="project" value="InterPro"/>
</dbReference>
<dbReference type="InterPro" id="IPR011898">
    <property type="entry name" value="PorD_KorD"/>
</dbReference>
<dbReference type="PROSITE" id="PS51379">
    <property type="entry name" value="4FE4S_FER_2"/>
    <property type="match status" value="2"/>
</dbReference>
<dbReference type="InterPro" id="IPR017896">
    <property type="entry name" value="4Fe4S_Fe-S-bd"/>
</dbReference>
<dbReference type="GO" id="GO:0051539">
    <property type="term" value="F:4 iron, 4 sulfur cluster binding"/>
    <property type="evidence" value="ECO:0007669"/>
    <property type="project" value="UniProtKB-KW"/>
</dbReference>
<reference evidence="9" key="1">
    <citation type="journal article" date="2020" name="mSystems">
        <title>Genome- and Community-Level Interaction Insights into Carbon Utilization and Element Cycling Functions of Hydrothermarchaeota in Hydrothermal Sediment.</title>
        <authorList>
            <person name="Zhou Z."/>
            <person name="Liu Y."/>
            <person name="Xu W."/>
            <person name="Pan J."/>
            <person name="Luo Z.H."/>
            <person name="Li M."/>
        </authorList>
    </citation>
    <scope>NUCLEOTIDE SEQUENCE [LARGE SCALE GENOMIC DNA]</scope>
    <source>
        <strain evidence="9">SpSt-1116</strain>
    </source>
</reference>
<organism evidence="9">
    <name type="scientific">Fervidicoccus fontis</name>
    <dbReference type="NCBI Taxonomy" id="683846"/>
    <lineage>
        <taxon>Archaea</taxon>
        <taxon>Thermoproteota</taxon>
        <taxon>Thermoprotei</taxon>
        <taxon>Fervidicoccales</taxon>
        <taxon>Fervidicoccaceae</taxon>
        <taxon>Fervidicoccus</taxon>
    </lineage>
</organism>
<dbReference type="Gene3D" id="3.30.70.20">
    <property type="match status" value="2"/>
</dbReference>
<evidence type="ECO:0000256" key="7">
    <source>
        <dbReference type="ARBA" id="ARBA00023014"/>
    </source>
</evidence>
<dbReference type="InterPro" id="IPR017900">
    <property type="entry name" value="4Fe4S_Fe_S_CS"/>
</dbReference>
<gene>
    <name evidence="9" type="ORF">ENM78_05090</name>
</gene>
<dbReference type="PANTHER" id="PTHR43724">
    <property type="entry name" value="PYRUVATE SYNTHASE SUBUNIT PORD"/>
    <property type="match status" value="1"/>
</dbReference>
<dbReference type="SUPFAM" id="SSF54862">
    <property type="entry name" value="4Fe-4S ferredoxins"/>
    <property type="match status" value="1"/>
</dbReference>
<sequence>MPRWEALAPGLIEFGPDPGQRNIGFTTSFTRYQRPVHDATKCIDCKQCTVNCPDGAIDYIDTSKIDYDYCKGCGVCSQVCPTKAKTMVPELKAVEGLEDTELITLEEALLEFGF</sequence>
<proteinExistence type="predicted"/>
<keyword evidence="5" id="KW-0249">Electron transport</keyword>
<dbReference type="PROSITE" id="PS00198">
    <property type="entry name" value="4FE4S_FER_1"/>
    <property type="match status" value="1"/>
</dbReference>
<keyword evidence="4" id="KW-0677">Repeat</keyword>
<evidence type="ECO:0000256" key="1">
    <source>
        <dbReference type="ARBA" id="ARBA00001966"/>
    </source>
</evidence>
<evidence type="ECO:0000256" key="4">
    <source>
        <dbReference type="ARBA" id="ARBA00022737"/>
    </source>
</evidence>
<name>A0A7J3ZLB0_9CREN</name>
<dbReference type="NCBIfam" id="TIGR02179">
    <property type="entry name" value="PorD_KorD"/>
    <property type="match status" value="1"/>
</dbReference>
<accession>A0A7J3ZLB0</accession>
<keyword evidence="5" id="KW-0813">Transport</keyword>
<evidence type="ECO:0000256" key="2">
    <source>
        <dbReference type="ARBA" id="ARBA00022485"/>
    </source>
</evidence>
<evidence type="ECO:0000256" key="6">
    <source>
        <dbReference type="ARBA" id="ARBA00023004"/>
    </source>
</evidence>
<feature type="domain" description="4Fe-4S ferredoxin-type" evidence="8">
    <location>
        <begin position="33"/>
        <end position="59"/>
    </location>
</feature>
<dbReference type="Pfam" id="PF14697">
    <property type="entry name" value="Fer4_21"/>
    <property type="match status" value="1"/>
</dbReference>
<feature type="domain" description="4Fe-4S ferredoxin-type" evidence="8">
    <location>
        <begin position="61"/>
        <end position="90"/>
    </location>
</feature>
<evidence type="ECO:0000259" key="8">
    <source>
        <dbReference type="PROSITE" id="PS51379"/>
    </source>
</evidence>
<keyword evidence="6" id="KW-0408">Iron</keyword>
<keyword evidence="2" id="KW-0004">4Fe-4S</keyword>
<evidence type="ECO:0000313" key="9">
    <source>
        <dbReference type="EMBL" id="HHQ80804.1"/>
    </source>
</evidence>
<comment type="cofactor">
    <cofactor evidence="1">
        <name>[4Fe-4S] cluster</name>
        <dbReference type="ChEBI" id="CHEBI:49883"/>
    </cofactor>
</comment>